<reference evidence="3 4" key="1">
    <citation type="submission" date="2019-05" db="EMBL/GenBank/DDBJ databases">
        <title>We sequenced the genome of Paenibacillus hemerocallicola KCTC 33185 for further insight into its adaptation and study the phylogeny of Paenibacillus.</title>
        <authorList>
            <person name="Narsing Rao M.P."/>
        </authorList>
    </citation>
    <scope>NUCLEOTIDE SEQUENCE [LARGE SCALE GENOMIC DNA]</scope>
    <source>
        <strain evidence="3 4">KCTC 33185</strain>
    </source>
</reference>
<accession>A0A5C4TF27</accession>
<gene>
    <name evidence="3" type="ORF">FE784_06325</name>
</gene>
<comment type="caution">
    <text evidence="3">The sequence shown here is derived from an EMBL/GenBank/DDBJ whole genome shotgun (WGS) entry which is preliminary data.</text>
</comment>
<organism evidence="3 4">
    <name type="scientific">Paenibacillus hemerocallicola</name>
    <dbReference type="NCBI Taxonomy" id="1172614"/>
    <lineage>
        <taxon>Bacteria</taxon>
        <taxon>Bacillati</taxon>
        <taxon>Bacillota</taxon>
        <taxon>Bacilli</taxon>
        <taxon>Bacillales</taxon>
        <taxon>Paenibacillaceae</taxon>
        <taxon>Paenibacillus</taxon>
    </lineage>
</organism>
<dbReference type="OrthoDB" id="291892at2"/>
<evidence type="ECO:0000256" key="1">
    <source>
        <dbReference type="SAM" id="Phobius"/>
    </source>
</evidence>
<dbReference type="InterPro" id="IPR006976">
    <property type="entry name" value="VanZ-like"/>
</dbReference>
<dbReference type="PANTHER" id="PTHR28008:SF1">
    <property type="entry name" value="DOMAIN PROTEIN, PUTATIVE (AFU_ORTHOLOGUE AFUA_3G10980)-RELATED"/>
    <property type="match status" value="1"/>
</dbReference>
<evidence type="ECO:0000313" key="3">
    <source>
        <dbReference type="EMBL" id="TNJ67157.1"/>
    </source>
</evidence>
<sequence length="138" mass="15866">MNRLLRWLPAIVWMAVIFYLSHQTAGDLGTLLPFFQKWFPWMTSFDWGHFFVYFVLAIAFYWALLPKSRTWAGKSLVVLLCVLYGVTDEYHQSFVPGRAPDILDLRNDAIGAALAMIALSIPALDRLLQRTVPPSKKY</sequence>
<feature type="transmembrane region" description="Helical" evidence="1">
    <location>
        <begin position="7"/>
        <end position="25"/>
    </location>
</feature>
<keyword evidence="4" id="KW-1185">Reference proteome</keyword>
<dbReference type="Pfam" id="PF04892">
    <property type="entry name" value="VanZ"/>
    <property type="match status" value="1"/>
</dbReference>
<keyword evidence="1" id="KW-1133">Transmembrane helix</keyword>
<dbReference type="NCBIfam" id="NF037970">
    <property type="entry name" value="vanZ_1"/>
    <property type="match status" value="1"/>
</dbReference>
<evidence type="ECO:0000313" key="4">
    <source>
        <dbReference type="Proteomes" id="UP000307943"/>
    </source>
</evidence>
<feature type="domain" description="VanZ-like" evidence="2">
    <location>
        <begin position="7"/>
        <end position="119"/>
    </location>
</feature>
<dbReference type="Proteomes" id="UP000307943">
    <property type="component" value="Unassembled WGS sequence"/>
</dbReference>
<dbReference type="RefSeq" id="WP_139601292.1">
    <property type="nucleotide sequence ID" value="NZ_VDCQ01000006.1"/>
</dbReference>
<proteinExistence type="predicted"/>
<keyword evidence="1" id="KW-0472">Membrane</keyword>
<evidence type="ECO:0000259" key="2">
    <source>
        <dbReference type="Pfam" id="PF04892"/>
    </source>
</evidence>
<dbReference type="PANTHER" id="PTHR28008">
    <property type="entry name" value="DOMAIN PROTEIN, PUTATIVE (AFU_ORTHOLOGUE AFUA_3G10980)-RELATED"/>
    <property type="match status" value="1"/>
</dbReference>
<keyword evidence="1" id="KW-0812">Transmembrane</keyword>
<dbReference type="AlphaFoldDB" id="A0A5C4TF27"/>
<dbReference type="EMBL" id="VDCQ01000006">
    <property type="protein sequence ID" value="TNJ67157.1"/>
    <property type="molecule type" value="Genomic_DNA"/>
</dbReference>
<feature type="transmembrane region" description="Helical" evidence="1">
    <location>
        <begin position="45"/>
        <end position="64"/>
    </location>
</feature>
<protein>
    <recommendedName>
        <fullName evidence="2">VanZ-like domain-containing protein</fullName>
    </recommendedName>
</protein>
<name>A0A5C4TF27_9BACL</name>